<feature type="domain" description="Solute-binding protein family 3/N-terminal" evidence="8">
    <location>
        <begin position="31"/>
        <end position="267"/>
    </location>
</feature>
<name>I7LBG6_9CORY</name>
<evidence type="ECO:0000313" key="10">
    <source>
        <dbReference type="EMBL" id="EJZ82908.1"/>
    </source>
</evidence>
<evidence type="ECO:0000259" key="8">
    <source>
        <dbReference type="SMART" id="SM00062"/>
    </source>
</evidence>
<feature type="signal peptide" evidence="7">
    <location>
        <begin position="1"/>
        <end position="36"/>
    </location>
</feature>
<comment type="similarity">
    <text evidence="1">Belongs to the bacterial solute-binding protein SsuA/TauA family.</text>
</comment>
<dbReference type="RefSeq" id="WP_004600042.1">
    <property type="nucleotide sequence ID" value="NZ_HF541865.1"/>
</dbReference>
<keyword evidence="11" id="KW-1185">Reference proteome</keyword>
<comment type="function">
    <text evidence="4">Part of a binding-protein-dependent transport system for aliphatic sulfonates. Putative binding protein.</text>
</comment>
<dbReference type="SMART" id="SM00062">
    <property type="entry name" value="PBPb"/>
    <property type="match status" value="1"/>
</dbReference>
<sequence>MTATANPSTALRRRARRAAAGIGGVIVLSASLVACADDAEENQEAAGGEIDLSSVALQVGDQVAGTETALRASGELEGTEYDIEFSTFSSGPPQIEAMNAGQIDVAITGNTPPILAGETSTKVVQAYSNDASSIIIAAPPGSELESLEDLEGQSVAVAQGSNAHGLLVQALHSVGLSSDDIEVNYLQPADAVNAFQSGDLSAWSIWDPYAAIAELNDAEVLFRGTGLTNGFGFAIASDEALADPGREAALEDLLERVARAYHWTVDNPDEWAEVFAEESGIDREVAEVQTRSSRLPIALNDEVVAQQNDIAEAFLTDDVVAEAVDFEDLVDRRFEESVAEYQVPLDDIVDSAPKDADDDGDEESEEPADGDATKDDEDEDEEEADDEKSSN</sequence>
<keyword evidence="2" id="KW-0813">Transport</keyword>
<dbReference type="InterPro" id="IPR010067">
    <property type="entry name" value="ABC_SsuA_sub-bd"/>
</dbReference>
<dbReference type="Pfam" id="PF12974">
    <property type="entry name" value="Phosphonate-bd"/>
    <property type="match status" value="1"/>
</dbReference>
<dbReference type="AlphaFoldDB" id="I7LBG6"/>
<protein>
    <recommendedName>
        <fullName evidence="5">Putative aliphatic sulfonates-binding protein</fullName>
    </recommendedName>
</protein>
<dbReference type="SUPFAM" id="SSF53850">
    <property type="entry name" value="Periplasmic binding protein-like II"/>
    <property type="match status" value="1"/>
</dbReference>
<dbReference type="PANTHER" id="PTHR30024">
    <property type="entry name" value="ALIPHATIC SULFONATES-BINDING PROTEIN-RELATED"/>
    <property type="match status" value="1"/>
</dbReference>
<dbReference type="NCBIfam" id="TIGR01728">
    <property type="entry name" value="SsuA_fam"/>
    <property type="match status" value="1"/>
</dbReference>
<dbReference type="CDD" id="cd13558">
    <property type="entry name" value="PBP2_SsuA_like_2"/>
    <property type="match status" value="1"/>
</dbReference>
<feature type="chain" id="PRO_5038329514" description="Putative aliphatic sulfonates-binding protein" evidence="7">
    <location>
        <begin position="37"/>
        <end position="391"/>
    </location>
</feature>
<dbReference type="eggNOG" id="COG0715">
    <property type="taxonomic scope" value="Bacteria"/>
</dbReference>
<dbReference type="EMBL" id="CAJZ01000047">
    <property type="protein sequence ID" value="CCI83094.1"/>
    <property type="molecule type" value="Genomic_DNA"/>
</dbReference>
<keyword evidence="3 7" id="KW-0732">Signal</keyword>
<evidence type="ECO:0000313" key="9">
    <source>
        <dbReference type="EMBL" id="CCI83094.1"/>
    </source>
</evidence>
<dbReference type="Proteomes" id="UP000011016">
    <property type="component" value="Unassembled WGS sequence"/>
</dbReference>
<dbReference type="InterPro" id="IPR001638">
    <property type="entry name" value="Solute-binding_3/MltF_N"/>
</dbReference>
<evidence type="ECO:0000256" key="7">
    <source>
        <dbReference type="SAM" id="SignalP"/>
    </source>
</evidence>
<feature type="region of interest" description="Disordered" evidence="6">
    <location>
        <begin position="344"/>
        <end position="391"/>
    </location>
</feature>
<feature type="compositionally biased region" description="Acidic residues" evidence="6">
    <location>
        <begin position="356"/>
        <end position="391"/>
    </location>
</feature>
<dbReference type="PANTHER" id="PTHR30024:SF48">
    <property type="entry name" value="ABC TRANSPORTER SUBSTRATE-BINDING PROTEIN"/>
    <property type="match status" value="1"/>
</dbReference>
<evidence type="ECO:0000313" key="11">
    <source>
        <dbReference type="Proteomes" id="UP000006078"/>
    </source>
</evidence>
<reference evidence="10 11" key="2">
    <citation type="submission" date="2012-08" db="EMBL/GenBank/DDBJ databases">
        <title>The Genome Sequence of Turicella otitidis ATCC 51513.</title>
        <authorList>
            <consortium name="The Broad Institute Genome Sequencing Platform"/>
            <person name="Earl A."/>
            <person name="Ward D."/>
            <person name="Feldgarden M."/>
            <person name="Gevers D."/>
            <person name="Huys G."/>
            <person name="Walker B."/>
            <person name="Young S.K."/>
            <person name="Zeng Q."/>
            <person name="Gargeya S."/>
            <person name="Fitzgerald M."/>
            <person name="Haas B."/>
            <person name="Abouelleil A."/>
            <person name="Alvarado L."/>
            <person name="Arachchi H.M."/>
            <person name="Berlin A.M."/>
            <person name="Chapman S.B."/>
            <person name="Goldberg J."/>
            <person name="Griggs A."/>
            <person name="Gujja S."/>
            <person name="Hansen M."/>
            <person name="Howarth C."/>
            <person name="Imamovic A."/>
            <person name="Larimer J."/>
            <person name="McCowen C."/>
            <person name="Montmayeur A."/>
            <person name="Murphy C."/>
            <person name="Neiman D."/>
            <person name="Pearson M."/>
            <person name="Priest M."/>
            <person name="Roberts A."/>
            <person name="Saif S."/>
            <person name="Shea T."/>
            <person name="Sisk P."/>
            <person name="Sykes S."/>
            <person name="Wortman J."/>
            <person name="Nusbaum C."/>
            <person name="Birren B."/>
        </authorList>
    </citation>
    <scope>NUCLEOTIDE SEQUENCE [LARGE SCALE GENOMIC DNA]</scope>
    <source>
        <strain evidence="10 11">ATCC 51513</strain>
    </source>
</reference>
<evidence type="ECO:0000256" key="4">
    <source>
        <dbReference type="ARBA" id="ARBA00055538"/>
    </source>
</evidence>
<dbReference type="EMBL" id="AHAE01000007">
    <property type="protein sequence ID" value="EJZ82908.1"/>
    <property type="molecule type" value="Genomic_DNA"/>
</dbReference>
<dbReference type="GO" id="GO:0016020">
    <property type="term" value="C:membrane"/>
    <property type="evidence" value="ECO:0007669"/>
    <property type="project" value="InterPro"/>
</dbReference>
<reference evidence="9 12" key="1">
    <citation type="journal article" date="2012" name="J. Bacteriol.">
        <title>Draft Genome Sequence of Turicella otitidis ATCC 51513, Isolated from Middle Ear Fluid from a Child with Otitis Media.</title>
        <authorList>
            <person name="Brinkrolf K."/>
            <person name="Schneider J."/>
            <person name="Knecht M."/>
            <person name="Ruckert C."/>
            <person name="Tauch A."/>
        </authorList>
    </citation>
    <scope>NUCLEOTIDE SEQUENCE [LARGE SCALE GENOMIC DNA]</scope>
    <source>
        <strain evidence="9 12">ATCC 51513</strain>
    </source>
</reference>
<comment type="caution">
    <text evidence="9">The sequence shown here is derived from an EMBL/GenBank/DDBJ whole genome shotgun (WGS) entry which is preliminary data.</text>
</comment>
<dbReference type="GO" id="GO:0042626">
    <property type="term" value="F:ATPase-coupled transmembrane transporter activity"/>
    <property type="evidence" value="ECO:0007669"/>
    <property type="project" value="InterPro"/>
</dbReference>
<dbReference type="Gene3D" id="3.40.190.10">
    <property type="entry name" value="Periplasmic binding protein-like II"/>
    <property type="match status" value="2"/>
</dbReference>
<dbReference type="Proteomes" id="UP000006078">
    <property type="component" value="Unassembled WGS sequence"/>
</dbReference>
<dbReference type="FunFam" id="3.40.190.10:FF:000050">
    <property type="entry name" value="Sulfonate ABC transporter substrate-binding protein"/>
    <property type="match status" value="1"/>
</dbReference>
<gene>
    <name evidence="9" type="primary">ssuA</name>
    <name evidence="9" type="ORF">BN46_0346</name>
    <name evidence="10" type="ORF">HMPREF9719_00152</name>
</gene>
<evidence type="ECO:0000256" key="6">
    <source>
        <dbReference type="SAM" id="MobiDB-lite"/>
    </source>
</evidence>
<evidence type="ECO:0000256" key="1">
    <source>
        <dbReference type="ARBA" id="ARBA00010742"/>
    </source>
</evidence>
<proteinExistence type="inferred from homology"/>
<evidence type="ECO:0000256" key="2">
    <source>
        <dbReference type="ARBA" id="ARBA00022448"/>
    </source>
</evidence>
<evidence type="ECO:0000256" key="3">
    <source>
        <dbReference type="ARBA" id="ARBA00022729"/>
    </source>
</evidence>
<organism evidence="9 12">
    <name type="scientific">Corynebacterium otitidis ATCC 51513</name>
    <dbReference type="NCBI Taxonomy" id="883169"/>
    <lineage>
        <taxon>Bacteria</taxon>
        <taxon>Bacillati</taxon>
        <taxon>Actinomycetota</taxon>
        <taxon>Actinomycetes</taxon>
        <taxon>Mycobacteriales</taxon>
        <taxon>Corynebacteriaceae</taxon>
        <taxon>Corynebacterium</taxon>
    </lineage>
</organism>
<dbReference type="OrthoDB" id="506623at2"/>
<evidence type="ECO:0000256" key="5">
    <source>
        <dbReference type="ARBA" id="ARBA00070228"/>
    </source>
</evidence>
<evidence type="ECO:0000313" key="12">
    <source>
        <dbReference type="Proteomes" id="UP000011016"/>
    </source>
</evidence>
<dbReference type="HOGENOM" id="CLU_028871_2_1_11"/>
<accession>I7LBG6</accession>